<protein>
    <submittedName>
        <fullName evidence="3">Uncharacterized protein</fullName>
    </submittedName>
</protein>
<name>A0A7S3I025_9SPIT</name>
<keyword evidence="2" id="KW-0812">Transmembrane</keyword>
<feature type="transmembrane region" description="Helical" evidence="2">
    <location>
        <begin position="34"/>
        <end position="55"/>
    </location>
</feature>
<evidence type="ECO:0000313" key="3">
    <source>
        <dbReference type="EMBL" id="CAE0310104.1"/>
    </source>
</evidence>
<evidence type="ECO:0000256" key="2">
    <source>
        <dbReference type="SAM" id="Phobius"/>
    </source>
</evidence>
<reference evidence="3" key="1">
    <citation type="submission" date="2021-01" db="EMBL/GenBank/DDBJ databases">
        <authorList>
            <person name="Corre E."/>
            <person name="Pelletier E."/>
            <person name="Niang G."/>
            <person name="Scheremetjew M."/>
            <person name="Finn R."/>
            <person name="Kale V."/>
            <person name="Holt S."/>
            <person name="Cochrane G."/>
            <person name="Meng A."/>
            <person name="Brown T."/>
            <person name="Cohen L."/>
        </authorList>
    </citation>
    <scope>NUCLEOTIDE SEQUENCE</scope>
    <source>
        <strain evidence="3">Fehren 1</strain>
    </source>
</reference>
<sequence>MTTFQYMGSPYISSEILKIDNAIIEYKGDKAKDFVLVFAVCIALNIVCMIGCCYCTKCPCYQDKDAVVYYVGGGARVADFDSNVNRGVGNLNGSEDGAGFQQRMAPQTDGGDGRLIR</sequence>
<feature type="region of interest" description="Disordered" evidence="1">
    <location>
        <begin position="91"/>
        <end position="117"/>
    </location>
</feature>
<keyword evidence="2" id="KW-0472">Membrane</keyword>
<dbReference type="EMBL" id="HBIE01016155">
    <property type="protein sequence ID" value="CAE0310104.1"/>
    <property type="molecule type" value="Transcribed_RNA"/>
</dbReference>
<gene>
    <name evidence="3" type="ORF">FEHR0123_LOCUS5020</name>
</gene>
<accession>A0A7S3I025</accession>
<dbReference type="AlphaFoldDB" id="A0A7S3I025"/>
<evidence type="ECO:0000256" key="1">
    <source>
        <dbReference type="SAM" id="MobiDB-lite"/>
    </source>
</evidence>
<keyword evidence="2" id="KW-1133">Transmembrane helix</keyword>
<organism evidence="3">
    <name type="scientific">Favella ehrenbergii</name>
    <dbReference type="NCBI Taxonomy" id="182087"/>
    <lineage>
        <taxon>Eukaryota</taxon>
        <taxon>Sar</taxon>
        <taxon>Alveolata</taxon>
        <taxon>Ciliophora</taxon>
        <taxon>Intramacronucleata</taxon>
        <taxon>Spirotrichea</taxon>
        <taxon>Choreotrichia</taxon>
        <taxon>Tintinnida</taxon>
        <taxon>Xystonellidae</taxon>
        <taxon>Favella</taxon>
    </lineage>
</organism>
<proteinExistence type="predicted"/>